<feature type="region of interest" description="Disordered" evidence="5">
    <location>
        <begin position="1"/>
        <end position="96"/>
    </location>
</feature>
<comment type="function">
    <text evidence="3">Necessary for protein synthesis in mitochondria. Functions as a ribosome recycling factor in mitochondria.</text>
</comment>
<dbReference type="Pfam" id="PF01765">
    <property type="entry name" value="RRF"/>
    <property type="match status" value="1"/>
</dbReference>
<comment type="caution">
    <text evidence="7">The sequence shown here is derived from an EMBL/GenBank/DDBJ whole genome shotgun (WGS) entry which is preliminary data.</text>
</comment>
<evidence type="ECO:0000256" key="5">
    <source>
        <dbReference type="SAM" id="MobiDB-lite"/>
    </source>
</evidence>
<name>A0AAN6X200_9PEZI</name>
<keyword evidence="4" id="KW-0175">Coiled coil</keyword>
<proteinExistence type="inferred from homology"/>
<dbReference type="SUPFAM" id="SSF55194">
    <property type="entry name" value="Ribosome recycling factor, RRF"/>
    <property type="match status" value="1"/>
</dbReference>
<dbReference type="GO" id="GO:0005739">
    <property type="term" value="C:mitochondrion"/>
    <property type="evidence" value="ECO:0007669"/>
    <property type="project" value="TreeGrafter"/>
</dbReference>
<keyword evidence="2" id="KW-0648">Protein biosynthesis</keyword>
<organism evidence="7 8">
    <name type="scientific">Podospora australis</name>
    <dbReference type="NCBI Taxonomy" id="1536484"/>
    <lineage>
        <taxon>Eukaryota</taxon>
        <taxon>Fungi</taxon>
        <taxon>Dikarya</taxon>
        <taxon>Ascomycota</taxon>
        <taxon>Pezizomycotina</taxon>
        <taxon>Sordariomycetes</taxon>
        <taxon>Sordariomycetidae</taxon>
        <taxon>Sordariales</taxon>
        <taxon>Podosporaceae</taxon>
        <taxon>Podospora</taxon>
    </lineage>
</organism>
<dbReference type="GO" id="GO:0043023">
    <property type="term" value="F:ribosomal large subunit binding"/>
    <property type="evidence" value="ECO:0007669"/>
    <property type="project" value="TreeGrafter"/>
</dbReference>
<accession>A0AAN6X200</accession>
<evidence type="ECO:0000256" key="4">
    <source>
        <dbReference type="SAM" id="Coils"/>
    </source>
</evidence>
<feature type="compositionally biased region" description="Basic and acidic residues" evidence="5">
    <location>
        <begin position="63"/>
        <end position="72"/>
    </location>
</feature>
<dbReference type="Proteomes" id="UP001302126">
    <property type="component" value="Unassembled WGS sequence"/>
</dbReference>
<evidence type="ECO:0000313" key="8">
    <source>
        <dbReference type="Proteomes" id="UP001302126"/>
    </source>
</evidence>
<feature type="domain" description="Ribosome recycling factor" evidence="6">
    <location>
        <begin position="125"/>
        <end position="311"/>
    </location>
</feature>
<dbReference type="Gene3D" id="3.30.1360.40">
    <property type="match status" value="1"/>
</dbReference>
<comment type="similarity">
    <text evidence="1">Belongs to the RRF family.</text>
</comment>
<reference evidence="7" key="2">
    <citation type="submission" date="2023-05" db="EMBL/GenBank/DDBJ databases">
        <authorList>
            <consortium name="Lawrence Berkeley National Laboratory"/>
            <person name="Steindorff A."/>
            <person name="Hensen N."/>
            <person name="Bonometti L."/>
            <person name="Westerberg I."/>
            <person name="Brannstrom I.O."/>
            <person name="Guillou S."/>
            <person name="Cros-Aarteil S."/>
            <person name="Calhoun S."/>
            <person name="Haridas S."/>
            <person name="Kuo A."/>
            <person name="Mondo S."/>
            <person name="Pangilinan J."/>
            <person name="Riley R."/>
            <person name="Labutti K."/>
            <person name="Andreopoulos B."/>
            <person name="Lipzen A."/>
            <person name="Chen C."/>
            <person name="Yanf M."/>
            <person name="Daum C."/>
            <person name="Ng V."/>
            <person name="Clum A."/>
            <person name="Ohm R."/>
            <person name="Martin F."/>
            <person name="Silar P."/>
            <person name="Natvig D."/>
            <person name="Lalanne C."/>
            <person name="Gautier V."/>
            <person name="Ament-Velasquez S.L."/>
            <person name="Kruys A."/>
            <person name="Hutchinson M.I."/>
            <person name="Powell A.J."/>
            <person name="Barry K."/>
            <person name="Miller A.N."/>
            <person name="Grigoriev I.V."/>
            <person name="Debuchy R."/>
            <person name="Gladieux P."/>
            <person name="Thoren M.H."/>
            <person name="Johannesson H."/>
        </authorList>
    </citation>
    <scope>NUCLEOTIDE SEQUENCE</scope>
    <source>
        <strain evidence="7">PSN309</strain>
    </source>
</reference>
<dbReference type="Gene3D" id="1.10.132.20">
    <property type="entry name" value="Ribosome-recycling factor"/>
    <property type="match status" value="1"/>
</dbReference>
<feature type="coiled-coil region" evidence="4">
    <location>
        <begin position="235"/>
        <end position="273"/>
    </location>
</feature>
<dbReference type="InterPro" id="IPR023584">
    <property type="entry name" value="Ribosome_recyc_fac_dom"/>
</dbReference>
<dbReference type="PANTHER" id="PTHR20982:SF3">
    <property type="entry name" value="MITOCHONDRIAL RIBOSOME RECYCLING FACTOR PSEUDO 1"/>
    <property type="match status" value="1"/>
</dbReference>
<dbReference type="AlphaFoldDB" id="A0AAN6X200"/>
<dbReference type="InterPro" id="IPR002661">
    <property type="entry name" value="Ribosome_recyc_fac"/>
</dbReference>
<evidence type="ECO:0000259" key="6">
    <source>
        <dbReference type="Pfam" id="PF01765"/>
    </source>
</evidence>
<dbReference type="GO" id="GO:0006412">
    <property type="term" value="P:translation"/>
    <property type="evidence" value="ECO:0007669"/>
    <property type="project" value="UniProtKB-KW"/>
</dbReference>
<gene>
    <name evidence="7" type="ORF">QBC35DRAFT_484378</name>
</gene>
<dbReference type="InterPro" id="IPR036191">
    <property type="entry name" value="RRF_sf"/>
</dbReference>
<dbReference type="PANTHER" id="PTHR20982">
    <property type="entry name" value="RIBOSOME RECYCLING FACTOR"/>
    <property type="match status" value="1"/>
</dbReference>
<evidence type="ECO:0000313" key="7">
    <source>
        <dbReference type="EMBL" id="KAK4192603.1"/>
    </source>
</evidence>
<feature type="compositionally biased region" description="Low complexity" evidence="5">
    <location>
        <begin position="1"/>
        <end position="21"/>
    </location>
</feature>
<evidence type="ECO:0000256" key="2">
    <source>
        <dbReference type="ARBA" id="ARBA00022917"/>
    </source>
</evidence>
<reference evidence="7" key="1">
    <citation type="journal article" date="2023" name="Mol. Phylogenet. Evol.">
        <title>Genome-scale phylogeny and comparative genomics of the fungal order Sordariales.</title>
        <authorList>
            <person name="Hensen N."/>
            <person name="Bonometti L."/>
            <person name="Westerberg I."/>
            <person name="Brannstrom I.O."/>
            <person name="Guillou S."/>
            <person name="Cros-Aarteil S."/>
            <person name="Calhoun S."/>
            <person name="Haridas S."/>
            <person name="Kuo A."/>
            <person name="Mondo S."/>
            <person name="Pangilinan J."/>
            <person name="Riley R."/>
            <person name="LaButti K."/>
            <person name="Andreopoulos B."/>
            <person name="Lipzen A."/>
            <person name="Chen C."/>
            <person name="Yan M."/>
            <person name="Daum C."/>
            <person name="Ng V."/>
            <person name="Clum A."/>
            <person name="Steindorff A."/>
            <person name="Ohm R.A."/>
            <person name="Martin F."/>
            <person name="Silar P."/>
            <person name="Natvig D.O."/>
            <person name="Lalanne C."/>
            <person name="Gautier V."/>
            <person name="Ament-Velasquez S.L."/>
            <person name="Kruys A."/>
            <person name="Hutchinson M.I."/>
            <person name="Powell A.J."/>
            <person name="Barry K."/>
            <person name="Miller A.N."/>
            <person name="Grigoriev I.V."/>
            <person name="Debuchy R."/>
            <person name="Gladieux P."/>
            <person name="Hiltunen Thoren M."/>
            <person name="Johannesson H."/>
        </authorList>
    </citation>
    <scope>NUCLEOTIDE SEQUENCE</scope>
    <source>
        <strain evidence="7">PSN309</strain>
    </source>
</reference>
<dbReference type="EMBL" id="MU864354">
    <property type="protein sequence ID" value="KAK4192603.1"/>
    <property type="molecule type" value="Genomic_DNA"/>
</dbReference>
<evidence type="ECO:0000256" key="1">
    <source>
        <dbReference type="ARBA" id="ARBA00005912"/>
    </source>
</evidence>
<feature type="compositionally biased region" description="Polar residues" evidence="5">
    <location>
        <begin position="22"/>
        <end position="55"/>
    </location>
</feature>
<evidence type="ECO:0000256" key="3">
    <source>
        <dbReference type="ARBA" id="ARBA00024909"/>
    </source>
</evidence>
<protein>
    <submittedName>
        <fullName evidence="7">Ribosome recycling factor domain-containing protein</fullName>
    </submittedName>
</protein>
<keyword evidence="8" id="KW-1185">Reference proteome</keyword>
<sequence>MKSLRAANSLLRSSSVLRTVAQKSPATASLSVVSQPTLTSSSSPATIRPFSSSTPHLKKKDRRREEPEHDDVTPQDYGGKGSKKGGKKSPTPHSGAPEEAALLEDVFDFSDLTATLNEIDKKFGDDLRKLRSGAASRFNADLIGAIPVELESPTSSPPLHLKNFKGRPPAPAREAYPLRDLATVAPLGGRRWSILAFEESSVKPIISAVQRSPHFNQQPQRNEENPLELIMTVELERADDTAKRAKDLCQNWRNKIRDEVHKMETVFKKLKANGQLLSDDFHKLKERLKKVQDERMKVLTAKEKEAVAAILAKAA</sequence>